<evidence type="ECO:0000313" key="1">
    <source>
        <dbReference type="EMBL" id="SUC16487.1"/>
    </source>
</evidence>
<evidence type="ECO:0000313" key="2">
    <source>
        <dbReference type="Proteomes" id="UP000254331"/>
    </source>
</evidence>
<sequence>MSLCLTLLSSCNKTPLTVVKAPEKFVPTHLLQPCSAPFFNVQVWGDYPDYVARLMLVLEKCNTDKKAVVEILATKNQLGTHELDHKRKQIKEL</sequence>
<dbReference type="InterPro" id="IPR058979">
    <property type="entry name" value="LysC-like"/>
</dbReference>
<gene>
    <name evidence="1" type="ORF">NCTC10376_02385</name>
</gene>
<dbReference type="EMBL" id="UGTW01000001">
    <property type="protein sequence ID" value="SUC16487.1"/>
    <property type="molecule type" value="Genomic_DNA"/>
</dbReference>
<organism evidence="1 2">
    <name type="scientific">Proteus vulgaris</name>
    <dbReference type="NCBI Taxonomy" id="585"/>
    <lineage>
        <taxon>Bacteria</taxon>
        <taxon>Pseudomonadati</taxon>
        <taxon>Pseudomonadota</taxon>
        <taxon>Gammaproteobacteria</taxon>
        <taxon>Enterobacterales</taxon>
        <taxon>Morganellaceae</taxon>
        <taxon>Proteus</taxon>
    </lineage>
</organism>
<proteinExistence type="predicted"/>
<reference evidence="1 2" key="1">
    <citation type="submission" date="2018-06" db="EMBL/GenBank/DDBJ databases">
        <authorList>
            <consortium name="Pathogen Informatics"/>
            <person name="Doyle S."/>
        </authorList>
    </citation>
    <scope>NUCLEOTIDE SEQUENCE [LARGE SCALE GENOMIC DNA]</scope>
    <source>
        <strain evidence="1 2">NCTC10376</strain>
    </source>
</reference>
<dbReference type="Pfam" id="PF23793">
    <property type="entry name" value="LysC"/>
    <property type="match status" value="1"/>
</dbReference>
<dbReference type="RefSeq" id="WP_286416327.1">
    <property type="nucleotide sequence ID" value="NZ_JAPZVS010000005.1"/>
</dbReference>
<name>A0A379FA50_PROVU</name>
<dbReference type="AlphaFoldDB" id="A0A379FA50"/>
<dbReference type="Proteomes" id="UP000254331">
    <property type="component" value="Unassembled WGS sequence"/>
</dbReference>
<protein>
    <submittedName>
        <fullName evidence="1">Uncharacterized protein</fullName>
    </submittedName>
</protein>
<accession>A0A379FA50</accession>